<name>A0AAE6FXK0_MYXXA</name>
<evidence type="ECO:0000256" key="4">
    <source>
        <dbReference type="ARBA" id="ARBA00022475"/>
    </source>
</evidence>
<dbReference type="AlphaFoldDB" id="A0AAE6FXK0"/>
<feature type="transmembrane region" description="Helical" evidence="8">
    <location>
        <begin position="216"/>
        <end position="234"/>
    </location>
</feature>
<accession>A0AAE6FXK0</accession>
<dbReference type="RefSeq" id="WP_140797613.1">
    <property type="nucleotide sequence ID" value="NZ_CP017173.1"/>
</dbReference>
<feature type="transmembrane region" description="Helical" evidence="8">
    <location>
        <begin position="246"/>
        <end position="262"/>
    </location>
</feature>
<evidence type="ECO:0000313" key="11">
    <source>
        <dbReference type="Proteomes" id="UP000320179"/>
    </source>
</evidence>
<dbReference type="EMBL" id="CP017174">
    <property type="protein sequence ID" value="QDE67005.1"/>
    <property type="molecule type" value="Genomic_DNA"/>
</dbReference>
<feature type="transmembrane region" description="Helical" evidence="8">
    <location>
        <begin position="456"/>
        <end position="480"/>
    </location>
</feature>
<keyword evidence="6 8" id="KW-1133">Transmembrane helix</keyword>
<dbReference type="PROSITE" id="PS50850">
    <property type="entry name" value="MFS"/>
    <property type="match status" value="1"/>
</dbReference>
<keyword evidence="5 8" id="KW-0812">Transmembrane</keyword>
<proteinExistence type="inferred from homology"/>
<evidence type="ECO:0000256" key="1">
    <source>
        <dbReference type="ARBA" id="ARBA00004651"/>
    </source>
</evidence>
<dbReference type="InterPro" id="IPR020846">
    <property type="entry name" value="MFS_dom"/>
</dbReference>
<keyword evidence="7 8" id="KW-0472">Membrane</keyword>
<gene>
    <name evidence="10" type="ORF">BHS09_08260</name>
</gene>
<evidence type="ECO:0000259" key="9">
    <source>
        <dbReference type="PROSITE" id="PS50850"/>
    </source>
</evidence>
<reference evidence="10 11" key="1">
    <citation type="journal article" date="2019" name="Science">
        <title>Social genes are selection hotspots in kin groups of a soil microbe.</title>
        <authorList>
            <person name="Wielgoss S."/>
            <person name="Wolfensberger R."/>
            <person name="Sun L."/>
            <person name="Fiegna F."/>
            <person name="Velicer G.J."/>
        </authorList>
    </citation>
    <scope>NUCLEOTIDE SEQUENCE [LARGE SCALE GENOMIC DNA]</scope>
    <source>
        <strain evidence="10 11">MC3.5.9c15</strain>
    </source>
</reference>
<dbReference type="PANTHER" id="PTHR42718">
    <property type="entry name" value="MAJOR FACILITATOR SUPERFAMILY MULTIDRUG TRANSPORTER MFSC"/>
    <property type="match status" value="1"/>
</dbReference>
<dbReference type="CDD" id="cd17503">
    <property type="entry name" value="MFS_LmrB_MDR_like"/>
    <property type="match status" value="1"/>
</dbReference>
<feature type="transmembrane region" description="Helical" evidence="8">
    <location>
        <begin position="183"/>
        <end position="204"/>
    </location>
</feature>
<feature type="domain" description="Major facilitator superfamily (MFS) profile" evidence="9">
    <location>
        <begin position="29"/>
        <end position="489"/>
    </location>
</feature>
<dbReference type="InterPro" id="IPR011701">
    <property type="entry name" value="MFS"/>
</dbReference>
<dbReference type="Proteomes" id="UP000320179">
    <property type="component" value="Chromosome"/>
</dbReference>
<feature type="transmembrane region" description="Helical" evidence="8">
    <location>
        <begin position="120"/>
        <end position="144"/>
    </location>
</feature>
<dbReference type="InterPro" id="IPR004638">
    <property type="entry name" value="EmrB-like"/>
</dbReference>
<dbReference type="PANTHER" id="PTHR42718:SF9">
    <property type="entry name" value="MAJOR FACILITATOR SUPERFAMILY MULTIDRUG TRANSPORTER MFSC"/>
    <property type="match status" value="1"/>
</dbReference>
<organism evidence="10 11">
    <name type="scientific">Myxococcus xanthus</name>
    <dbReference type="NCBI Taxonomy" id="34"/>
    <lineage>
        <taxon>Bacteria</taxon>
        <taxon>Pseudomonadati</taxon>
        <taxon>Myxococcota</taxon>
        <taxon>Myxococcia</taxon>
        <taxon>Myxococcales</taxon>
        <taxon>Cystobacterineae</taxon>
        <taxon>Myxococcaceae</taxon>
        <taxon>Myxococcus</taxon>
    </lineage>
</organism>
<comment type="similarity">
    <text evidence="2">Belongs to the major facilitator superfamily. EmrB family.</text>
</comment>
<dbReference type="GO" id="GO:0005886">
    <property type="term" value="C:plasma membrane"/>
    <property type="evidence" value="ECO:0007669"/>
    <property type="project" value="UniProtKB-SubCell"/>
</dbReference>
<feature type="transmembrane region" description="Helical" evidence="8">
    <location>
        <begin position="26"/>
        <end position="52"/>
    </location>
</feature>
<dbReference type="Gene3D" id="1.20.1720.10">
    <property type="entry name" value="Multidrug resistance protein D"/>
    <property type="match status" value="1"/>
</dbReference>
<feature type="transmembrane region" description="Helical" evidence="8">
    <location>
        <begin position="64"/>
        <end position="87"/>
    </location>
</feature>
<evidence type="ECO:0000313" key="10">
    <source>
        <dbReference type="EMBL" id="QDE67005.1"/>
    </source>
</evidence>
<comment type="subcellular location">
    <subcellularLocation>
        <location evidence="1">Cell membrane</location>
        <topology evidence="1">Multi-pass membrane protein</topology>
    </subcellularLocation>
</comment>
<evidence type="ECO:0000256" key="2">
    <source>
        <dbReference type="ARBA" id="ARBA00008537"/>
    </source>
</evidence>
<feature type="transmembrane region" description="Helical" evidence="8">
    <location>
        <begin position="94"/>
        <end position="114"/>
    </location>
</feature>
<evidence type="ECO:0000256" key="8">
    <source>
        <dbReference type="SAM" id="Phobius"/>
    </source>
</evidence>
<dbReference type="Pfam" id="PF07690">
    <property type="entry name" value="MFS_1"/>
    <property type="match status" value="1"/>
</dbReference>
<keyword evidence="4" id="KW-1003">Cell membrane</keyword>
<feature type="transmembrane region" description="Helical" evidence="8">
    <location>
        <begin position="156"/>
        <end position="177"/>
    </location>
</feature>
<sequence>MSGFRLALQRLPPPMHSADEPTVPRFWPFMFTLFVGSFMSVLSSSTITIAIPELQRHFGSELSSVQWTLTGFMLAMGTSAPLTGYLGGRFSFKWVYVASLVGFLVASVLCGVAWDTRSLVAFRFIQGAFCGAIMPVTMTLIYQLLPRERHALASSLWALSSMLAPAFGPTLAGWLMTLGNWRWLFFMNVPLGLAAVAMAVRTVPYYRLEVPKAFDFPGLLTVITGTLALLIALSQGRAWGWTDAKTVSLAVLGTVSVVYFVVRQLRTHAPLLDLRVLANGRYVVTLLISSIITISLYSGAFLIPLFLQEIQGVTPLKTGLILLPASLAMALLMPLVGRMYGKLGPSTLMTAGVLLIAGGTYALSRLTPDVSHTYVLMWMLVRNVGISLSIMPASNAGMEQLSRELSGHASAISNWLRNVFGAFSIAIFTSLLSTFAAREAQVLARKGMTERRHIEVLSFVTGINHVYLVATAIALVAVPLSLMVRKHVRGLEASQETR</sequence>
<dbReference type="InterPro" id="IPR036259">
    <property type="entry name" value="MFS_trans_sf"/>
</dbReference>
<feature type="transmembrane region" description="Helical" evidence="8">
    <location>
        <begin position="415"/>
        <end position="436"/>
    </location>
</feature>
<feature type="transmembrane region" description="Helical" evidence="8">
    <location>
        <begin position="343"/>
        <end position="363"/>
    </location>
</feature>
<dbReference type="Gene3D" id="1.20.1250.20">
    <property type="entry name" value="MFS general substrate transporter like domains"/>
    <property type="match status" value="1"/>
</dbReference>
<evidence type="ECO:0000256" key="5">
    <source>
        <dbReference type="ARBA" id="ARBA00022692"/>
    </source>
</evidence>
<evidence type="ECO:0000256" key="7">
    <source>
        <dbReference type="ARBA" id="ARBA00023136"/>
    </source>
</evidence>
<feature type="transmembrane region" description="Helical" evidence="8">
    <location>
        <begin position="319"/>
        <end position="336"/>
    </location>
</feature>
<feature type="transmembrane region" description="Helical" evidence="8">
    <location>
        <begin position="283"/>
        <end position="307"/>
    </location>
</feature>
<evidence type="ECO:0000256" key="6">
    <source>
        <dbReference type="ARBA" id="ARBA00022989"/>
    </source>
</evidence>
<dbReference type="NCBIfam" id="TIGR00711">
    <property type="entry name" value="efflux_EmrB"/>
    <property type="match status" value="1"/>
</dbReference>
<protein>
    <submittedName>
        <fullName evidence="10">MFS transporter</fullName>
    </submittedName>
</protein>
<keyword evidence="3" id="KW-0813">Transport</keyword>
<evidence type="ECO:0000256" key="3">
    <source>
        <dbReference type="ARBA" id="ARBA00022448"/>
    </source>
</evidence>
<dbReference type="SUPFAM" id="SSF103473">
    <property type="entry name" value="MFS general substrate transporter"/>
    <property type="match status" value="1"/>
</dbReference>
<dbReference type="GO" id="GO:0022857">
    <property type="term" value="F:transmembrane transporter activity"/>
    <property type="evidence" value="ECO:0007669"/>
    <property type="project" value="InterPro"/>
</dbReference>